<dbReference type="Proteomes" id="UP001146670">
    <property type="component" value="Unassembled WGS sequence"/>
</dbReference>
<name>A0A9X3JGI0_9LACT</name>
<dbReference type="AlphaFoldDB" id="A0A9X3JGI0"/>
<dbReference type="RefSeq" id="WP_268751880.1">
    <property type="nucleotide sequence ID" value="NZ_JAPRFQ010000001.1"/>
</dbReference>
<proteinExistence type="predicted"/>
<gene>
    <name evidence="1" type="ORF">OW157_03145</name>
</gene>
<accession>A0A9X3JGI0</accession>
<evidence type="ECO:0000313" key="1">
    <source>
        <dbReference type="EMBL" id="MCZ0725564.1"/>
    </source>
</evidence>
<keyword evidence="2" id="KW-1185">Reference proteome</keyword>
<dbReference type="EMBL" id="JAPRFR010000001">
    <property type="protein sequence ID" value="MCZ0725564.1"/>
    <property type="molecule type" value="Genomic_DNA"/>
</dbReference>
<comment type="caution">
    <text evidence="1">The sequence shown here is derived from an EMBL/GenBank/DDBJ whole genome shotgun (WGS) entry which is preliminary data.</text>
</comment>
<sequence length="153" mass="17269">MVKAVLTPGQKAQLQALNSKHAQADVDTIISTIQQYVDENSYRMNRGEINVLPIQAAPNKKNKTLELTLLFVNLSQETIYQLRGDFEASLVEEKMTLETTDFVYDHDFLGNWENGQAILVTESLAYQGRPSKRVYQDKDIALQLGAFKMVTDA</sequence>
<organism evidence="1 2">
    <name type="scientific">Aerococcus kribbianus</name>
    <dbReference type="NCBI Taxonomy" id="2999064"/>
    <lineage>
        <taxon>Bacteria</taxon>
        <taxon>Bacillati</taxon>
        <taxon>Bacillota</taxon>
        <taxon>Bacilli</taxon>
        <taxon>Lactobacillales</taxon>
        <taxon>Aerococcaceae</taxon>
        <taxon>Aerococcus</taxon>
    </lineage>
</organism>
<reference evidence="1" key="1">
    <citation type="submission" date="2022-12" db="EMBL/GenBank/DDBJ databases">
        <title>Description and comparative metabolic analysis of Aerococcus sp. nov., isolated from the feces of a pig.</title>
        <authorList>
            <person name="Chang Y.-H."/>
        </authorList>
    </citation>
    <scope>NUCLEOTIDE SEQUENCE</scope>
    <source>
        <strain evidence="1">YH-aer222</strain>
    </source>
</reference>
<protein>
    <submittedName>
        <fullName evidence="1">Uncharacterized protein</fullName>
    </submittedName>
</protein>
<evidence type="ECO:0000313" key="2">
    <source>
        <dbReference type="Proteomes" id="UP001146670"/>
    </source>
</evidence>